<proteinExistence type="predicted"/>
<keyword evidence="2" id="KW-1185">Reference proteome</keyword>
<dbReference type="EMBL" id="CP003418">
    <property type="protein sequence ID" value="AFH48924.1"/>
    <property type="molecule type" value="Genomic_DNA"/>
</dbReference>
<protein>
    <submittedName>
        <fullName evidence="1">Uncharacterized protein</fullName>
    </submittedName>
</protein>
<evidence type="ECO:0000313" key="2">
    <source>
        <dbReference type="Proteomes" id="UP000007394"/>
    </source>
</evidence>
<dbReference type="AlphaFoldDB" id="I0AIW7"/>
<organism evidence="1 2">
    <name type="scientific">Ignavibacterium album (strain DSM 19864 / JCM 16511 / NBRC 101810 / Mat9-16)</name>
    <dbReference type="NCBI Taxonomy" id="945713"/>
    <lineage>
        <taxon>Bacteria</taxon>
        <taxon>Pseudomonadati</taxon>
        <taxon>Ignavibacteriota</taxon>
        <taxon>Ignavibacteria</taxon>
        <taxon>Ignavibacteriales</taxon>
        <taxon>Ignavibacteriaceae</taxon>
        <taxon>Ignavibacterium</taxon>
    </lineage>
</organism>
<accession>I0AIW7</accession>
<evidence type="ECO:0000313" key="1">
    <source>
        <dbReference type="EMBL" id="AFH48924.1"/>
    </source>
</evidence>
<dbReference type="HOGENOM" id="CLU_3169029_0_0_10"/>
<dbReference type="Proteomes" id="UP000007394">
    <property type="component" value="Chromosome"/>
</dbReference>
<reference evidence="1 2" key="1">
    <citation type="journal article" date="2012" name="Front. Microbiol.">
        <title>Complete genome of Ignavibacterium album, a metabolically versatile, flagellated, facultative anaerobe from the phylum Chlorobi.</title>
        <authorList>
            <person name="Liu Z."/>
            <person name="Frigaard N.-U."/>
            <person name="Vogl K."/>
            <person name="Iino T."/>
            <person name="Ohkuma M."/>
            <person name="Overmann J."/>
            <person name="Bryant D.A."/>
        </authorList>
    </citation>
    <scope>NUCLEOTIDE SEQUENCE [LARGE SCALE GENOMIC DNA]</scope>
    <source>
        <strain evidence="2">DSM 19864 / JCM 16511 / NBRC 101810 / Mat9-16</strain>
    </source>
</reference>
<name>I0AIW7_IGNAJ</name>
<gene>
    <name evidence="1" type="ordered locus">IALB_1213</name>
</gene>
<dbReference type="KEGG" id="ial:IALB_1213"/>
<sequence length="47" mass="5537">MRKLLCLNSTMVRLKLTKLIDMRKSKVLSQFHYGSIKTVKLNIKEND</sequence>
<dbReference type="STRING" id="945713.IALB_1213"/>